<dbReference type="InterPro" id="IPR037401">
    <property type="entry name" value="SnoaL-like"/>
</dbReference>
<sequence length="130" mass="14289">MEKQTLQVVNEFVTAVQQVDLEKLGALLHPDVKWEQPGNNRFSGHKQNITEVFQMVGGMFEVSQNTMSLAGVKVLAVNGNSAACVLHWKANRPGAVLDTDNIDVYTVEDGKIVAAKIYAEDIAQEDAFWG</sequence>
<dbReference type="STRING" id="573321.SAMN04488505_103411"/>
<dbReference type="SUPFAM" id="SSF54427">
    <property type="entry name" value="NTF2-like"/>
    <property type="match status" value="1"/>
</dbReference>
<dbReference type="OrthoDB" id="7859473at2"/>
<dbReference type="InterPro" id="IPR032710">
    <property type="entry name" value="NTF2-like_dom_sf"/>
</dbReference>
<keyword evidence="3" id="KW-1185">Reference proteome</keyword>
<dbReference type="EMBL" id="FOBB01000003">
    <property type="protein sequence ID" value="SEM11655.1"/>
    <property type="molecule type" value="Genomic_DNA"/>
</dbReference>
<dbReference type="Pfam" id="PF12680">
    <property type="entry name" value="SnoaL_2"/>
    <property type="match status" value="1"/>
</dbReference>
<proteinExistence type="predicted"/>
<evidence type="ECO:0000259" key="1">
    <source>
        <dbReference type="Pfam" id="PF12680"/>
    </source>
</evidence>
<evidence type="ECO:0000313" key="2">
    <source>
        <dbReference type="EMBL" id="SEM11655.1"/>
    </source>
</evidence>
<evidence type="ECO:0000313" key="3">
    <source>
        <dbReference type="Proteomes" id="UP000198984"/>
    </source>
</evidence>
<organism evidence="2 3">
    <name type="scientific">Chitinophaga rupis</name>
    <dbReference type="NCBI Taxonomy" id="573321"/>
    <lineage>
        <taxon>Bacteria</taxon>
        <taxon>Pseudomonadati</taxon>
        <taxon>Bacteroidota</taxon>
        <taxon>Chitinophagia</taxon>
        <taxon>Chitinophagales</taxon>
        <taxon>Chitinophagaceae</taxon>
        <taxon>Chitinophaga</taxon>
    </lineage>
</organism>
<dbReference type="AlphaFoldDB" id="A0A1H7VS45"/>
<dbReference type="Gene3D" id="3.10.450.50">
    <property type="match status" value="1"/>
</dbReference>
<dbReference type="RefSeq" id="WP_089913152.1">
    <property type="nucleotide sequence ID" value="NZ_FOBB01000003.1"/>
</dbReference>
<dbReference type="Proteomes" id="UP000198984">
    <property type="component" value="Unassembled WGS sequence"/>
</dbReference>
<feature type="domain" description="SnoaL-like" evidence="1">
    <location>
        <begin position="9"/>
        <end position="114"/>
    </location>
</feature>
<accession>A0A1H7VS45</accession>
<gene>
    <name evidence="2" type="ORF">SAMN04488505_103411</name>
</gene>
<name>A0A1H7VS45_9BACT</name>
<protein>
    <recommendedName>
        <fullName evidence="1">SnoaL-like domain-containing protein</fullName>
    </recommendedName>
</protein>
<reference evidence="2 3" key="1">
    <citation type="submission" date="2016-10" db="EMBL/GenBank/DDBJ databases">
        <authorList>
            <person name="de Groot N.N."/>
        </authorList>
    </citation>
    <scope>NUCLEOTIDE SEQUENCE [LARGE SCALE GENOMIC DNA]</scope>
    <source>
        <strain evidence="2 3">DSM 21039</strain>
    </source>
</reference>